<dbReference type="AlphaFoldDB" id="A0A8X6FN39"/>
<comment type="caution">
    <text evidence="1">The sequence shown here is derived from an EMBL/GenBank/DDBJ whole genome shotgun (WGS) entry which is preliminary data.</text>
</comment>
<gene>
    <name evidence="1" type="primary">AVEN_194424_1</name>
    <name evidence="1" type="ORF">TNCT_535161</name>
</gene>
<keyword evidence="2" id="KW-1185">Reference proteome</keyword>
<protein>
    <submittedName>
        <fullName evidence="1">Uncharacterized protein</fullName>
    </submittedName>
</protein>
<proteinExistence type="predicted"/>
<dbReference type="OrthoDB" id="6434843at2759"/>
<sequence>MTSKGLENAKFSVITEGDTFASVSPFLIQKGLADTVGSKKAVSKMRSGYLLFEASTTKQAEQFLSLQMLSNIQVTILPHTNLNFTRGVISESNLYNVPEQEILEGQRKQKVCEVRRIIRRDGAVCKTKHPSSRSRLLTAQTITAGYLPCSVHPFTNFRCSNAKDYTKTNSSKTHMCARCSEVGQ</sequence>
<dbReference type="EMBL" id="BMAO01003039">
    <property type="protein sequence ID" value="GFQ85240.1"/>
    <property type="molecule type" value="Genomic_DNA"/>
</dbReference>
<evidence type="ECO:0000313" key="2">
    <source>
        <dbReference type="Proteomes" id="UP000887116"/>
    </source>
</evidence>
<dbReference type="Proteomes" id="UP000887116">
    <property type="component" value="Unassembled WGS sequence"/>
</dbReference>
<organism evidence="1 2">
    <name type="scientific">Trichonephila clavata</name>
    <name type="common">Joro spider</name>
    <name type="synonym">Nephila clavata</name>
    <dbReference type="NCBI Taxonomy" id="2740835"/>
    <lineage>
        <taxon>Eukaryota</taxon>
        <taxon>Metazoa</taxon>
        <taxon>Ecdysozoa</taxon>
        <taxon>Arthropoda</taxon>
        <taxon>Chelicerata</taxon>
        <taxon>Arachnida</taxon>
        <taxon>Araneae</taxon>
        <taxon>Araneomorphae</taxon>
        <taxon>Entelegynae</taxon>
        <taxon>Araneoidea</taxon>
        <taxon>Nephilidae</taxon>
        <taxon>Trichonephila</taxon>
    </lineage>
</organism>
<name>A0A8X6FN39_TRICU</name>
<reference evidence="1" key="1">
    <citation type="submission" date="2020-07" db="EMBL/GenBank/DDBJ databases">
        <title>Multicomponent nature underlies the extraordinary mechanical properties of spider dragline silk.</title>
        <authorList>
            <person name="Kono N."/>
            <person name="Nakamura H."/>
            <person name="Mori M."/>
            <person name="Yoshida Y."/>
            <person name="Ohtoshi R."/>
            <person name="Malay A.D."/>
            <person name="Moran D.A.P."/>
            <person name="Tomita M."/>
            <person name="Numata K."/>
            <person name="Arakawa K."/>
        </authorList>
    </citation>
    <scope>NUCLEOTIDE SEQUENCE</scope>
</reference>
<evidence type="ECO:0000313" key="1">
    <source>
        <dbReference type="EMBL" id="GFQ85240.1"/>
    </source>
</evidence>
<accession>A0A8X6FN39</accession>